<evidence type="ECO:0000313" key="3">
    <source>
        <dbReference type="EMBL" id="PFG30423.1"/>
    </source>
</evidence>
<dbReference type="AlphaFoldDB" id="A0A2A9DUZ9"/>
<feature type="domain" description="NAD(P)-binding" evidence="2">
    <location>
        <begin position="8"/>
        <end position="190"/>
    </location>
</feature>
<dbReference type="PANTHER" id="PTHR12126:SF11">
    <property type="entry name" value="NADH DEHYDROGENASE [UBIQUINONE] 1 ALPHA SUBCOMPLEX SUBUNIT 9, MITOCHONDRIAL"/>
    <property type="match status" value="1"/>
</dbReference>
<comment type="caution">
    <text evidence="3">The sequence shown here is derived from an EMBL/GenBank/DDBJ whole genome shotgun (WGS) entry which is preliminary data.</text>
</comment>
<sequence length="287" mass="30678">MASILVVGGTGPTGSAVCAAARARGHEVRSLSRAVPGSSDSRVVAGVDYRACDLYHAAAPELDAHLAGVDVVIDCLNGVSHVAQAIFRIGAVQITDAAARADIKRVVVVSDVGCDQSDFAYYEAKTDQEGVYLDSPVPTTVVRFTVLYEQVWEFATRAARFRVMPTSDRARLQPIDVADIAELIIDAAADTGADEIRSYGGPEVESVRTLSRQWMAHTGRRCLLVPVPLIFAIGRYLRAGANLVPSSRRGSTTWQDWMNRTSPPHVPSMKPGCGREPGHGGHEPSAA</sequence>
<dbReference type="InterPro" id="IPR051207">
    <property type="entry name" value="ComplexI_NDUFA9_subunit"/>
</dbReference>
<feature type="region of interest" description="Disordered" evidence="1">
    <location>
        <begin position="246"/>
        <end position="287"/>
    </location>
</feature>
<keyword evidence="4" id="KW-1185">Reference proteome</keyword>
<dbReference type="RefSeq" id="WP_098406886.1">
    <property type="nucleotide sequence ID" value="NZ_PDJE01000001.1"/>
</dbReference>
<proteinExistence type="predicted"/>
<dbReference type="PANTHER" id="PTHR12126">
    <property type="entry name" value="NADH-UBIQUINONE OXIDOREDUCTASE 39 KDA SUBUNIT-RELATED"/>
    <property type="match status" value="1"/>
</dbReference>
<protein>
    <submittedName>
        <fullName evidence="3">Uncharacterized protein YbjT (DUF2867 family)</fullName>
    </submittedName>
</protein>
<feature type="compositionally biased region" description="Basic and acidic residues" evidence="1">
    <location>
        <begin position="276"/>
        <end position="287"/>
    </location>
</feature>
<dbReference type="Gene3D" id="3.40.50.720">
    <property type="entry name" value="NAD(P)-binding Rossmann-like Domain"/>
    <property type="match status" value="1"/>
</dbReference>
<accession>A0A2A9DUZ9</accession>
<reference evidence="3 4" key="1">
    <citation type="submission" date="2017-10" db="EMBL/GenBank/DDBJ databases">
        <title>Sequencing the genomes of 1000 actinobacteria strains.</title>
        <authorList>
            <person name="Klenk H.-P."/>
        </authorList>
    </citation>
    <scope>NUCLEOTIDE SEQUENCE [LARGE SCALE GENOMIC DNA]</scope>
    <source>
        <strain evidence="3 4">DSM 21798</strain>
    </source>
</reference>
<dbReference type="SUPFAM" id="SSF51735">
    <property type="entry name" value="NAD(P)-binding Rossmann-fold domains"/>
    <property type="match status" value="1"/>
</dbReference>
<feature type="compositionally biased region" description="Polar residues" evidence="1">
    <location>
        <begin position="246"/>
        <end position="262"/>
    </location>
</feature>
<dbReference type="InterPro" id="IPR036291">
    <property type="entry name" value="NAD(P)-bd_dom_sf"/>
</dbReference>
<evidence type="ECO:0000259" key="2">
    <source>
        <dbReference type="Pfam" id="PF13460"/>
    </source>
</evidence>
<name>A0A2A9DUZ9_9MICO</name>
<gene>
    <name evidence="3" type="ORF">ATJ78_1352</name>
</gene>
<dbReference type="InterPro" id="IPR016040">
    <property type="entry name" value="NAD(P)-bd_dom"/>
</dbReference>
<dbReference type="GO" id="GO:0044877">
    <property type="term" value="F:protein-containing complex binding"/>
    <property type="evidence" value="ECO:0007669"/>
    <property type="project" value="TreeGrafter"/>
</dbReference>
<dbReference type="Pfam" id="PF13460">
    <property type="entry name" value="NAD_binding_10"/>
    <property type="match status" value="1"/>
</dbReference>
<dbReference type="Proteomes" id="UP000221369">
    <property type="component" value="Unassembled WGS sequence"/>
</dbReference>
<evidence type="ECO:0000256" key="1">
    <source>
        <dbReference type="SAM" id="MobiDB-lite"/>
    </source>
</evidence>
<organism evidence="3 4">
    <name type="scientific">Paramicrobacterium agarici</name>
    <dbReference type="NCBI Taxonomy" id="630514"/>
    <lineage>
        <taxon>Bacteria</taxon>
        <taxon>Bacillati</taxon>
        <taxon>Actinomycetota</taxon>
        <taxon>Actinomycetes</taxon>
        <taxon>Micrococcales</taxon>
        <taxon>Microbacteriaceae</taxon>
        <taxon>Paramicrobacterium</taxon>
    </lineage>
</organism>
<evidence type="ECO:0000313" key="4">
    <source>
        <dbReference type="Proteomes" id="UP000221369"/>
    </source>
</evidence>
<dbReference type="EMBL" id="PDJE01000001">
    <property type="protein sequence ID" value="PFG30423.1"/>
    <property type="molecule type" value="Genomic_DNA"/>
</dbReference>